<evidence type="ECO:0000313" key="7">
    <source>
        <dbReference type="Proteomes" id="UP000253506"/>
    </source>
</evidence>
<comment type="caution">
    <text evidence="6">The sequence shown here is derived from an EMBL/GenBank/DDBJ whole genome shotgun (WGS) entry which is preliminary data.</text>
</comment>
<protein>
    <submittedName>
        <fullName evidence="6">Protein CpxP</fullName>
    </submittedName>
</protein>
<evidence type="ECO:0000256" key="4">
    <source>
        <dbReference type="ARBA" id="ARBA00022764"/>
    </source>
</evidence>
<gene>
    <name evidence="6" type="ORF">DFP77_14412</name>
</gene>
<dbReference type="Pfam" id="PF07813">
    <property type="entry name" value="LTXXQ"/>
    <property type="match status" value="1"/>
</dbReference>
<organism evidence="6 7">
    <name type="scientific">Marinomonas foliarum</name>
    <dbReference type="NCBI Taxonomy" id="491950"/>
    <lineage>
        <taxon>Bacteria</taxon>
        <taxon>Pseudomonadati</taxon>
        <taxon>Pseudomonadota</taxon>
        <taxon>Gammaproteobacteria</taxon>
        <taxon>Oceanospirillales</taxon>
        <taxon>Oceanospirillaceae</taxon>
        <taxon>Marinomonas</taxon>
    </lineage>
</organism>
<evidence type="ECO:0000256" key="1">
    <source>
        <dbReference type="ARBA" id="ARBA00004418"/>
    </source>
</evidence>
<sequence length="167" mass="19065">MKISKKLILASVVLPLIISTSAFAFGGKNHKGPHEECRPGFGFDRGIMKDLNLTDTQKDQLKTLRQANKDEIKKRFSENKPKAEMRAERTQKMNDVLLADTFDPAKATALAQAFVNKQVERQVDMLSKQHKMLSILTPDQKAKFVELQKEHMEDCNDMARHKGKDRK</sequence>
<dbReference type="NCBIfam" id="NF009391">
    <property type="entry name" value="PRK12750.1"/>
    <property type="match status" value="1"/>
</dbReference>
<feature type="chain" id="PRO_5016927604" evidence="5">
    <location>
        <begin position="25"/>
        <end position="167"/>
    </location>
</feature>
<dbReference type="OrthoDB" id="6105813at2"/>
<proteinExistence type="inferred from homology"/>
<reference evidence="6 7" key="1">
    <citation type="submission" date="2018-07" db="EMBL/GenBank/DDBJ databases">
        <title>Genomic Encyclopedia of Type Strains, Phase III (KMG-III): the genomes of soil and plant-associated and newly described type strains.</title>
        <authorList>
            <person name="Whitman W."/>
        </authorList>
    </citation>
    <scope>NUCLEOTIDE SEQUENCE [LARGE SCALE GENOMIC DNA]</scope>
    <source>
        <strain evidence="6 7">CECT 7731</strain>
    </source>
</reference>
<dbReference type="PANTHER" id="PTHR38102">
    <property type="entry name" value="PERIPLASMIC CHAPERONE SPY"/>
    <property type="match status" value="1"/>
</dbReference>
<dbReference type="EMBL" id="QPJQ01000044">
    <property type="protein sequence ID" value="RCW94650.1"/>
    <property type="molecule type" value="Genomic_DNA"/>
</dbReference>
<evidence type="ECO:0000313" key="6">
    <source>
        <dbReference type="EMBL" id="RCW94650.1"/>
    </source>
</evidence>
<accession>A0A368ZP15</accession>
<dbReference type="GO" id="GO:0030288">
    <property type="term" value="C:outer membrane-bounded periplasmic space"/>
    <property type="evidence" value="ECO:0007669"/>
    <property type="project" value="TreeGrafter"/>
</dbReference>
<evidence type="ECO:0000256" key="5">
    <source>
        <dbReference type="SAM" id="SignalP"/>
    </source>
</evidence>
<dbReference type="InterPro" id="IPR012899">
    <property type="entry name" value="LTXXQ"/>
</dbReference>
<keyword evidence="4" id="KW-0574">Periplasm</keyword>
<dbReference type="AlphaFoldDB" id="A0A368ZP15"/>
<dbReference type="GO" id="GO:0051082">
    <property type="term" value="F:unfolded protein binding"/>
    <property type="evidence" value="ECO:0007669"/>
    <property type="project" value="TreeGrafter"/>
</dbReference>
<dbReference type="RefSeq" id="WP_114413512.1">
    <property type="nucleotide sequence ID" value="NZ_QPJQ01000044.1"/>
</dbReference>
<comment type="similarity">
    <text evidence="2">Belongs to the CpxP/Spy family.</text>
</comment>
<dbReference type="PANTHER" id="PTHR38102:SF1">
    <property type="entry name" value="PERIPLASMIC CHAPERONE SPY"/>
    <property type="match status" value="1"/>
</dbReference>
<dbReference type="Proteomes" id="UP000253506">
    <property type="component" value="Unassembled WGS sequence"/>
</dbReference>
<keyword evidence="3 5" id="KW-0732">Signal</keyword>
<comment type="subcellular location">
    <subcellularLocation>
        <location evidence="1">Periplasm</location>
    </subcellularLocation>
</comment>
<evidence type="ECO:0000256" key="2">
    <source>
        <dbReference type="ARBA" id="ARBA00008441"/>
    </source>
</evidence>
<dbReference type="InterPro" id="IPR052211">
    <property type="entry name" value="Cpx_auxiliary_protein"/>
</dbReference>
<dbReference type="CDD" id="cd09916">
    <property type="entry name" value="CpxP_like"/>
    <property type="match status" value="1"/>
</dbReference>
<name>A0A368ZP15_9GAMM</name>
<dbReference type="Gene3D" id="1.20.120.1490">
    <property type="match status" value="1"/>
</dbReference>
<evidence type="ECO:0000256" key="3">
    <source>
        <dbReference type="ARBA" id="ARBA00022729"/>
    </source>
</evidence>
<feature type="signal peptide" evidence="5">
    <location>
        <begin position="1"/>
        <end position="24"/>
    </location>
</feature>